<organism evidence="1 2">
    <name type="scientific">Paracoccus alcaliphilus</name>
    <dbReference type="NCBI Taxonomy" id="34002"/>
    <lineage>
        <taxon>Bacteria</taxon>
        <taxon>Pseudomonadati</taxon>
        <taxon>Pseudomonadota</taxon>
        <taxon>Alphaproteobacteria</taxon>
        <taxon>Rhodobacterales</taxon>
        <taxon>Paracoccaceae</taxon>
        <taxon>Paracoccus</taxon>
    </lineage>
</organism>
<sequence length="82" mass="9688">MAKWTRRKMTIDGRVIGDDWLVKRDGWVVGRVRLQNIPDKGLKWLWQTITDERASGQVDTIEHALEKVRANATETWPVERFR</sequence>
<gene>
    <name evidence="1" type="ORF">SAMN04489859_1006151</name>
</gene>
<accession>A0A1H8GEG4</accession>
<dbReference type="RefSeq" id="WP_090611052.1">
    <property type="nucleotide sequence ID" value="NZ_CP067124.1"/>
</dbReference>
<protein>
    <submittedName>
        <fullName evidence="1">Uncharacterized protein</fullName>
    </submittedName>
</protein>
<name>A0A1H8GEG4_9RHOB</name>
<dbReference type="STRING" id="34002.SAMN04489859_1006151"/>
<dbReference type="EMBL" id="FODE01000006">
    <property type="protein sequence ID" value="SEN42436.1"/>
    <property type="molecule type" value="Genomic_DNA"/>
</dbReference>
<keyword evidence="2" id="KW-1185">Reference proteome</keyword>
<dbReference type="Proteomes" id="UP000199054">
    <property type="component" value="Unassembled WGS sequence"/>
</dbReference>
<reference evidence="1 2" key="1">
    <citation type="submission" date="2016-10" db="EMBL/GenBank/DDBJ databases">
        <authorList>
            <person name="de Groot N.N."/>
        </authorList>
    </citation>
    <scope>NUCLEOTIDE SEQUENCE [LARGE SCALE GENOMIC DNA]</scope>
    <source>
        <strain evidence="1 2">DSM 8512</strain>
    </source>
</reference>
<evidence type="ECO:0000313" key="1">
    <source>
        <dbReference type="EMBL" id="SEN42436.1"/>
    </source>
</evidence>
<evidence type="ECO:0000313" key="2">
    <source>
        <dbReference type="Proteomes" id="UP000199054"/>
    </source>
</evidence>
<proteinExistence type="predicted"/>
<dbReference type="AlphaFoldDB" id="A0A1H8GEG4"/>